<feature type="region of interest" description="Disordered" evidence="10">
    <location>
        <begin position="749"/>
        <end position="782"/>
    </location>
</feature>
<dbReference type="InterPro" id="IPR016024">
    <property type="entry name" value="ARM-type_fold"/>
</dbReference>
<dbReference type="PIRSF" id="PIRSF007860">
    <property type="entry name" value="VPS11"/>
    <property type="match status" value="1"/>
</dbReference>
<dbReference type="InterPro" id="IPR015943">
    <property type="entry name" value="WD40/YVTN_repeat-like_dom_sf"/>
</dbReference>
<evidence type="ECO:0000313" key="13">
    <source>
        <dbReference type="EMBL" id="KAI9634777.1"/>
    </source>
</evidence>
<dbReference type="GO" id="GO:0048284">
    <property type="term" value="P:organelle fusion"/>
    <property type="evidence" value="ECO:0007669"/>
    <property type="project" value="TreeGrafter"/>
</dbReference>
<dbReference type="GeneID" id="77728104"/>
<evidence type="ECO:0000256" key="5">
    <source>
        <dbReference type="ARBA" id="ARBA00022833"/>
    </source>
</evidence>
<dbReference type="InterPro" id="IPR057308">
    <property type="entry name" value="CHCR_PEP5_VPS11"/>
</dbReference>
<feature type="repeat" description="CHCR" evidence="9">
    <location>
        <begin position="450"/>
        <end position="610"/>
    </location>
</feature>
<dbReference type="GO" id="GO:0030674">
    <property type="term" value="F:protein-macromolecule adaptor activity"/>
    <property type="evidence" value="ECO:0007669"/>
    <property type="project" value="TreeGrafter"/>
</dbReference>
<dbReference type="GO" id="GO:0061630">
    <property type="term" value="F:ubiquitin protein ligase activity"/>
    <property type="evidence" value="ECO:0007669"/>
    <property type="project" value="UniProtKB-EC"/>
</dbReference>
<dbReference type="GO" id="GO:0006904">
    <property type="term" value="P:vesicle docking involved in exocytosis"/>
    <property type="evidence" value="ECO:0007669"/>
    <property type="project" value="TreeGrafter"/>
</dbReference>
<dbReference type="AlphaFoldDB" id="A0AA38H6K8"/>
<dbReference type="GO" id="GO:0007032">
    <property type="term" value="P:endosome organization"/>
    <property type="evidence" value="ECO:0007669"/>
    <property type="project" value="TreeGrafter"/>
</dbReference>
<keyword evidence="6 8" id="KW-0653">Protein transport</keyword>
<dbReference type="EMBL" id="JAKWFO010000006">
    <property type="protein sequence ID" value="KAI9634777.1"/>
    <property type="molecule type" value="Genomic_DNA"/>
</dbReference>
<evidence type="ECO:0000256" key="6">
    <source>
        <dbReference type="ARBA" id="ARBA00022927"/>
    </source>
</evidence>
<dbReference type="Pfam" id="PF23341">
    <property type="entry name" value="PEP5_VPS11_N"/>
    <property type="match status" value="1"/>
</dbReference>
<dbReference type="GO" id="GO:0008270">
    <property type="term" value="F:zinc ion binding"/>
    <property type="evidence" value="ECO:0007669"/>
    <property type="project" value="UniProtKB-KW"/>
</dbReference>
<comment type="catalytic activity">
    <reaction evidence="8">
        <text>S-ubiquitinyl-[E2 ubiquitin-conjugating enzyme]-L-cysteine + [acceptor protein]-L-lysine = [E2 ubiquitin-conjugating enzyme]-L-cysteine + N(6)-ubiquitinyl-[acceptor protein]-L-lysine.</text>
        <dbReference type="EC" id="2.3.2.27"/>
    </reaction>
</comment>
<evidence type="ECO:0000256" key="3">
    <source>
        <dbReference type="ARBA" id="ARBA00022723"/>
    </source>
</evidence>
<dbReference type="InterPro" id="IPR057307">
    <property type="entry name" value="PEP5_VPS11_N"/>
</dbReference>
<evidence type="ECO:0000256" key="9">
    <source>
        <dbReference type="PROSITE-ProRule" id="PRU01006"/>
    </source>
</evidence>
<keyword evidence="7 8" id="KW-0472">Membrane</keyword>
<evidence type="ECO:0000313" key="14">
    <source>
        <dbReference type="Proteomes" id="UP001164286"/>
    </source>
</evidence>
<proteinExistence type="inferred from homology"/>
<keyword evidence="8" id="KW-0808">Transferase</keyword>
<evidence type="ECO:0000256" key="4">
    <source>
        <dbReference type="ARBA" id="ARBA00022771"/>
    </source>
</evidence>
<keyword evidence="4" id="KW-0863">Zinc-finger</keyword>
<dbReference type="PANTHER" id="PTHR23323:SF24">
    <property type="entry name" value="VACUOLAR PROTEIN SORTING-ASSOCIATED PROTEIN 11 HOMOLOG"/>
    <property type="match status" value="1"/>
</dbReference>
<dbReference type="Pfam" id="PF12451">
    <property type="entry name" value="VPS11_C"/>
    <property type="match status" value="1"/>
</dbReference>
<dbReference type="SUPFAM" id="SSF101898">
    <property type="entry name" value="NHL repeat"/>
    <property type="match status" value="1"/>
</dbReference>
<organism evidence="13 14">
    <name type="scientific">Dioszegia hungarica</name>
    <dbReference type="NCBI Taxonomy" id="4972"/>
    <lineage>
        <taxon>Eukaryota</taxon>
        <taxon>Fungi</taxon>
        <taxon>Dikarya</taxon>
        <taxon>Basidiomycota</taxon>
        <taxon>Agaricomycotina</taxon>
        <taxon>Tremellomycetes</taxon>
        <taxon>Tremellales</taxon>
        <taxon>Bulleribasidiaceae</taxon>
        <taxon>Dioszegia</taxon>
    </lineage>
</organism>
<dbReference type="InterPro" id="IPR024763">
    <property type="entry name" value="VPS11_C"/>
</dbReference>
<keyword evidence="3" id="KW-0479">Metal-binding</keyword>
<feature type="compositionally biased region" description="Polar residues" evidence="10">
    <location>
        <begin position="684"/>
        <end position="694"/>
    </location>
</feature>
<feature type="domain" description="Vacuolar protein sorting protein 11 C-terminal" evidence="11">
    <location>
        <begin position="1036"/>
        <end position="1080"/>
    </location>
</feature>
<reference evidence="13" key="1">
    <citation type="journal article" date="2022" name="G3 (Bethesda)">
        <title>High quality genome of the basidiomycete yeast Dioszegia hungarica PDD-24b-2 isolated from cloud water.</title>
        <authorList>
            <person name="Jarrige D."/>
            <person name="Haridas S."/>
            <person name="Bleykasten-Grosshans C."/>
            <person name="Joly M."/>
            <person name="Nadalig T."/>
            <person name="Sancelme M."/>
            <person name="Vuilleumier S."/>
            <person name="Grigoriev I.V."/>
            <person name="Amato P."/>
            <person name="Bringel F."/>
        </authorList>
    </citation>
    <scope>NUCLEOTIDE SEQUENCE</scope>
    <source>
        <strain evidence="13">PDD-24b-2</strain>
    </source>
</reference>
<keyword evidence="5" id="KW-0862">Zinc</keyword>
<keyword evidence="8" id="KW-0926">Vacuole</keyword>
<protein>
    <recommendedName>
        <fullName evidence="8">E3 ubiquitin-protein ligase PEP5</fullName>
        <ecNumber evidence="8">2.3.2.27</ecNumber>
    </recommendedName>
</protein>
<dbReference type="Pfam" id="PF23356">
    <property type="entry name" value="TPR_PEP5_VPS11"/>
    <property type="match status" value="1"/>
</dbReference>
<dbReference type="SUPFAM" id="SSF48371">
    <property type="entry name" value="ARM repeat"/>
    <property type="match status" value="1"/>
</dbReference>
<keyword evidence="8" id="KW-0833">Ubl conjugation pathway</keyword>
<dbReference type="GO" id="GO:0006886">
    <property type="term" value="P:intracellular protein transport"/>
    <property type="evidence" value="ECO:0007669"/>
    <property type="project" value="UniProtKB-UniRule"/>
</dbReference>
<dbReference type="GO" id="GO:0030897">
    <property type="term" value="C:HOPS complex"/>
    <property type="evidence" value="ECO:0007669"/>
    <property type="project" value="UniProtKB-UniRule"/>
</dbReference>
<sequence>MADSAVAGPSHAPGGAAQSWRQFTFFDHEEVKDADDLASSPRALKDLTPPLCITPTTPESPLPASIIVSSGQTITLLDRHFQPLTSWVAWEGNGRATHIAEAGGMVLAIGEEDGSRYPVLKIWDLTREEKKRKGGGPVLLRNTKIQNGQRPSLVTAVALSSTLSHLAIGLGDGTVLVYRHLLQSLTTSPTALTSLPKARVIHESPEPITALGFREAKHPAKTSAKADGPAGPLLYVCTVSRVFIAELSSRSGQAKPIDELGCGLGCAVPDWEGKDMIMARDDGVYTYNAGGRGVTYAYEGPKSSISVHKQNLIVVSPSFVPSASSNSATVRQYVAKSGGGDSSRDIAKVTIFDLQNKLIAYSGTFKDGVRAVFCQWGDVFVLGSDGKLSRLDEHSTQAKLDVLYRRNLYTLALDLAKTSGMPTPGVAEIHKRYGDYLYGKGDFDGSMSQFTQTLGHLQPSYVIRKFLDAQRIHNLTTYLQSLHSHNLANPDHTTLLLNCYTKTGDKTALDNFIKTETRRADEAGGGLDDLPFDLETAIRVCRQAGFFEHASYLARKYGRHEEFLRVQIEDAEEYGDALKYLRSLGPEACQANLMIYGRTLLYHDPEDTTDLLIDLCSGTLGKRPPPVQQSTDEASKANGSGGPAVLSYLGYNRVAGMFTSEPQPASPIAETARPAIKNGERSASRLTQPGSKSSGDPDQKIEVPAEAVPSYTPPSPRQYFAHFIDHHDLFVHFLEAVALTLWSQKVDTSATQRTTPIQAPPAYDTFGASSDRKPPSDPREEDQRAVWNTLLELYLDSTSSSDPAVSSLARSKALGLLSSDLPHDTMHALLLCSTAGFTDGMVRLWENMGMYEDVLRFWMSAPAPSSGESHPSDEVLRCLQLYGPSKPHLYPLILRYLTSSPEVLSRQSGQLGRILEQIDEGRIMPPLAVVQLLSRNGVASVGNVKEWLRSKVAETRQDVESDKSLVNSYRTETAQKTAQLSSLANPTQPEIFQVTRCASCSQQLDLPAVHFMCKHSYHQRCLSDSEPECILCARQHAVIREVRRNQTRLAGRHELFVAEVEDAEDGFGAVVGGFGRGLMNLRVEG</sequence>
<gene>
    <name evidence="13" type="ORF">MKK02DRAFT_34305</name>
</gene>
<dbReference type="PROSITE" id="PS50236">
    <property type="entry name" value="CHCR"/>
    <property type="match status" value="1"/>
</dbReference>
<evidence type="ECO:0000256" key="7">
    <source>
        <dbReference type="ARBA" id="ARBA00023136"/>
    </source>
</evidence>
<dbReference type="RefSeq" id="XP_052944554.1">
    <property type="nucleotide sequence ID" value="XM_053088899.1"/>
</dbReference>
<feature type="region of interest" description="Disordered" evidence="10">
    <location>
        <begin position="679"/>
        <end position="700"/>
    </location>
</feature>
<dbReference type="InterPro" id="IPR000547">
    <property type="entry name" value="Clathrin_H-chain/VPS_repeat"/>
</dbReference>
<dbReference type="EC" id="2.3.2.27" evidence="8"/>
<evidence type="ECO:0000259" key="11">
    <source>
        <dbReference type="Pfam" id="PF12451"/>
    </source>
</evidence>
<evidence type="ECO:0000256" key="10">
    <source>
        <dbReference type="SAM" id="MobiDB-lite"/>
    </source>
</evidence>
<dbReference type="Gene3D" id="2.130.10.10">
    <property type="entry name" value="YVTN repeat-like/Quinoprotein amine dehydrogenase"/>
    <property type="match status" value="1"/>
</dbReference>
<feature type="compositionally biased region" description="Basic and acidic residues" evidence="10">
    <location>
        <begin position="770"/>
        <end position="782"/>
    </location>
</feature>
<evidence type="ECO:0000256" key="1">
    <source>
        <dbReference type="ARBA" id="ARBA00004184"/>
    </source>
</evidence>
<dbReference type="GO" id="GO:0033263">
    <property type="term" value="C:CORVET complex"/>
    <property type="evidence" value="ECO:0007669"/>
    <property type="project" value="UniProtKB-UniRule"/>
</dbReference>
<name>A0AA38H6K8_9TREE</name>
<comment type="similarity">
    <text evidence="8">Belongs to the VPS11 family.</text>
</comment>
<keyword evidence="14" id="KW-1185">Reference proteome</keyword>
<evidence type="ECO:0000256" key="2">
    <source>
        <dbReference type="ARBA" id="ARBA00022448"/>
    </source>
</evidence>
<comment type="subunit">
    <text evidence="8">Component of the homotypic vacuole fusion and vacuole protein sorting (HOPS) complex. Component of the class C core vacuole/endosome tethering (CORVET) complex.</text>
</comment>
<dbReference type="Proteomes" id="UP001164286">
    <property type="component" value="Unassembled WGS sequence"/>
</dbReference>
<comment type="caution">
    <text evidence="13">The sequence shown here is derived from an EMBL/GenBank/DDBJ whole genome shotgun (WGS) entry which is preliminary data.</text>
</comment>
<keyword evidence="2 8" id="KW-0813">Transport</keyword>
<dbReference type="GO" id="GO:0000329">
    <property type="term" value="C:fungal-type vacuole membrane"/>
    <property type="evidence" value="ECO:0007669"/>
    <property type="project" value="UniProtKB-UniRule"/>
</dbReference>
<evidence type="ECO:0000256" key="8">
    <source>
        <dbReference type="PIRNR" id="PIRNR007860"/>
    </source>
</evidence>
<evidence type="ECO:0000259" key="12">
    <source>
        <dbReference type="Pfam" id="PF23341"/>
    </source>
</evidence>
<dbReference type="InterPro" id="IPR016528">
    <property type="entry name" value="VPS11"/>
</dbReference>
<accession>A0AA38H6K8</accession>
<comment type="subcellular location">
    <subcellularLocation>
        <location evidence="1">Endomembrane system</location>
        <topology evidence="1">Peripheral membrane protein</topology>
    </subcellularLocation>
    <subcellularLocation>
        <location evidence="8">Vacuole membrane</location>
        <topology evidence="8">Peripheral membrane protein</topology>
        <orientation evidence="8">Cytoplasmic side</orientation>
    </subcellularLocation>
</comment>
<dbReference type="PANTHER" id="PTHR23323">
    <property type="entry name" value="VACUOLAR PROTEIN SORTING-ASSOCIATED PROTEIN"/>
    <property type="match status" value="1"/>
</dbReference>
<feature type="domain" description="PEP5/VPS11 N-terminal" evidence="12">
    <location>
        <begin position="20"/>
        <end position="393"/>
    </location>
</feature>
<dbReference type="CDD" id="cd16688">
    <property type="entry name" value="RING-H2_Vps11"/>
    <property type="match status" value="1"/>
</dbReference>
<dbReference type="GO" id="GO:0007033">
    <property type="term" value="P:vacuole organization"/>
    <property type="evidence" value="ECO:0007669"/>
    <property type="project" value="TreeGrafter"/>
</dbReference>